<evidence type="ECO:0000256" key="1">
    <source>
        <dbReference type="ARBA" id="ARBA00007374"/>
    </source>
</evidence>
<dbReference type="Gene3D" id="3.30.470.160">
    <property type="entry name" value="Inositol polyphosphate kinase"/>
    <property type="match status" value="1"/>
</dbReference>
<dbReference type="GO" id="GO:0005634">
    <property type="term" value="C:nucleus"/>
    <property type="evidence" value="ECO:0007669"/>
    <property type="project" value="TreeGrafter"/>
</dbReference>
<dbReference type="EC" id="2.7.-.-" evidence="4"/>
<evidence type="ECO:0000313" key="6">
    <source>
        <dbReference type="EMBL" id="KAA8903077.1"/>
    </source>
</evidence>
<keyword evidence="7" id="KW-1185">Reference proteome</keyword>
<dbReference type="PANTHER" id="PTHR12400:SF103">
    <property type="entry name" value="INOSITOL POLYPHOSPHATE MULTIKINASE"/>
    <property type="match status" value="1"/>
</dbReference>
<evidence type="ECO:0000313" key="7">
    <source>
        <dbReference type="Proteomes" id="UP000761534"/>
    </source>
</evidence>
<reference evidence="6" key="1">
    <citation type="journal article" date="2019" name="G3 (Bethesda)">
        <title>Genome Assemblies of Two Rare Opportunistic Yeast Pathogens: Diutina rugosa (syn. Candida rugosa) and Trichomonascus ciferrii (syn. Candida ciferrii).</title>
        <authorList>
            <person name="Mixao V."/>
            <person name="Saus E."/>
            <person name="Hansen A.P."/>
            <person name="Lass-Florl C."/>
            <person name="Gabaldon T."/>
        </authorList>
    </citation>
    <scope>NUCLEOTIDE SEQUENCE</scope>
    <source>
        <strain evidence="6">CBS 4856</strain>
    </source>
</reference>
<dbReference type="VEuPathDB" id="FungiDB:TRICI_005764"/>
<evidence type="ECO:0000256" key="3">
    <source>
        <dbReference type="ARBA" id="ARBA00022777"/>
    </source>
</evidence>
<dbReference type="EMBL" id="SWFS01000448">
    <property type="protein sequence ID" value="KAA8903077.1"/>
    <property type="molecule type" value="Genomic_DNA"/>
</dbReference>
<protein>
    <recommendedName>
        <fullName evidence="4">Kinase</fullName>
        <ecNumber evidence="4">2.7.-.-</ecNumber>
    </recommendedName>
</protein>
<sequence>MYRAAIQAAGHEGVLESANGELFIKPKTNQQELDFYNDISSRPDLEDMQLITPLFMGTLTEQEAQTEEGKVKDYDMLMEQVGVKEGKIKELVKPSSENVESGSVSLVLQNMMHGFREPNVIDIKLGSVLWDDSASEEKRERLDEVSRTTTSGSLSLRIAGMNLYDPKTKERTFYDKTFGRSIETSRVVDGFKTYFPASMEEEKARALCEGITEELKYILQTMERMEVRMKSASIMIIYEADPEAFDEKLEKGNAAVENTNRKTEQGEEEDSEDEDNHVQPLYIVKLIDFARSKYTPRQGHDENSLTGIRNLIDIFQKLEHIYSE</sequence>
<dbReference type="GO" id="GO:0032958">
    <property type="term" value="P:inositol phosphate biosynthetic process"/>
    <property type="evidence" value="ECO:0007669"/>
    <property type="project" value="InterPro"/>
</dbReference>
<evidence type="ECO:0000256" key="5">
    <source>
        <dbReference type="SAM" id="MobiDB-lite"/>
    </source>
</evidence>
<keyword evidence="2 4" id="KW-0808">Transferase</keyword>
<evidence type="ECO:0000256" key="2">
    <source>
        <dbReference type="ARBA" id="ARBA00022679"/>
    </source>
</evidence>
<gene>
    <name evidence="6" type="ORF">TRICI_005764</name>
</gene>
<dbReference type="OrthoDB" id="338650at2759"/>
<proteinExistence type="inferred from homology"/>
<evidence type="ECO:0000256" key="4">
    <source>
        <dbReference type="RuleBase" id="RU363090"/>
    </source>
</evidence>
<dbReference type="InterPro" id="IPR005522">
    <property type="entry name" value="IPK"/>
</dbReference>
<accession>A0A642UW94</accession>
<dbReference type="Pfam" id="PF03770">
    <property type="entry name" value="IPK"/>
    <property type="match status" value="1"/>
</dbReference>
<comment type="caution">
    <text evidence="6">The sequence shown here is derived from an EMBL/GenBank/DDBJ whole genome shotgun (WGS) entry which is preliminary data.</text>
</comment>
<name>A0A642UW94_9ASCO</name>
<dbReference type="InterPro" id="IPR038286">
    <property type="entry name" value="IPK_sf"/>
</dbReference>
<dbReference type="SUPFAM" id="SSF56104">
    <property type="entry name" value="SAICAR synthase-like"/>
    <property type="match status" value="1"/>
</dbReference>
<keyword evidence="3 4" id="KW-0418">Kinase</keyword>
<dbReference type="GO" id="GO:0005737">
    <property type="term" value="C:cytoplasm"/>
    <property type="evidence" value="ECO:0007669"/>
    <property type="project" value="TreeGrafter"/>
</dbReference>
<feature type="compositionally biased region" description="Acidic residues" evidence="5">
    <location>
        <begin position="266"/>
        <end position="275"/>
    </location>
</feature>
<dbReference type="GO" id="GO:0000824">
    <property type="term" value="F:inositol-1,4,5,6-tetrakisphosphate 3-kinase activity"/>
    <property type="evidence" value="ECO:0007669"/>
    <property type="project" value="TreeGrafter"/>
</dbReference>
<dbReference type="Proteomes" id="UP000761534">
    <property type="component" value="Unassembled WGS sequence"/>
</dbReference>
<dbReference type="GO" id="GO:0008440">
    <property type="term" value="F:inositol-1,4,5-trisphosphate 3-kinase activity"/>
    <property type="evidence" value="ECO:0007669"/>
    <property type="project" value="TreeGrafter"/>
</dbReference>
<dbReference type="AlphaFoldDB" id="A0A642UW94"/>
<organism evidence="6 7">
    <name type="scientific">Trichomonascus ciferrii</name>
    <dbReference type="NCBI Taxonomy" id="44093"/>
    <lineage>
        <taxon>Eukaryota</taxon>
        <taxon>Fungi</taxon>
        <taxon>Dikarya</taxon>
        <taxon>Ascomycota</taxon>
        <taxon>Saccharomycotina</taxon>
        <taxon>Dipodascomycetes</taxon>
        <taxon>Dipodascales</taxon>
        <taxon>Trichomonascaceae</taxon>
        <taxon>Trichomonascus</taxon>
        <taxon>Trichomonascus ciferrii complex</taxon>
    </lineage>
</organism>
<feature type="region of interest" description="Disordered" evidence="5">
    <location>
        <begin position="253"/>
        <end position="275"/>
    </location>
</feature>
<dbReference type="GO" id="GO:0046854">
    <property type="term" value="P:phosphatidylinositol phosphate biosynthetic process"/>
    <property type="evidence" value="ECO:0007669"/>
    <property type="project" value="TreeGrafter"/>
</dbReference>
<comment type="similarity">
    <text evidence="1 4">Belongs to the inositol phosphokinase (IPK) family.</text>
</comment>
<dbReference type="PANTHER" id="PTHR12400">
    <property type="entry name" value="INOSITOL POLYPHOSPHATE KINASE"/>
    <property type="match status" value="1"/>
</dbReference>